<feature type="compositionally biased region" description="Basic and acidic residues" evidence="1">
    <location>
        <begin position="8"/>
        <end position="32"/>
    </location>
</feature>
<dbReference type="Proteomes" id="UP000585507">
    <property type="component" value="Unassembled WGS sequence"/>
</dbReference>
<accession>A0A7W8UA74</accession>
<gene>
    <name evidence="2" type="ORF">GGD55_002247</name>
</gene>
<keyword evidence="3" id="KW-1185">Reference proteome</keyword>
<protein>
    <submittedName>
        <fullName evidence="2">Uncharacterized protein</fullName>
    </submittedName>
</protein>
<proteinExistence type="predicted"/>
<feature type="region of interest" description="Disordered" evidence="1">
    <location>
        <begin position="1"/>
        <end position="32"/>
    </location>
</feature>
<reference evidence="2 3" key="1">
    <citation type="submission" date="2020-08" db="EMBL/GenBank/DDBJ databases">
        <title>Genomic Encyclopedia of Type Strains, Phase IV (KMG-V): Genome sequencing to study the core and pangenomes of soil and plant-associated prokaryotes.</title>
        <authorList>
            <person name="Whitman W."/>
        </authorList>
    </citation>
    <scope>NUCLEOTIDE SEQUENCE [LARGE SCALE GENOMIC DNA]</scope>
    <source>
        <strain evidence="2 3">SEMIA 4084</strain>
    </source>
</reference>
<dbReference type="AlphaFoldDB" id="A0A7W8UA74"/>
<organism evidence="2 3">
    <name type="scientific">Rhizobium giardinii</name>
    <dbReference type="NCBI Taxonomy" id="56731"/>
    <lineage>
        <taxon>Bacteria</taxon>
        <taxon>Pseudomonadati</taxon>
        <taxon>Pseudomonadota</taxon>
        <taxon>Alphaproteobacteria</taxon>
        <taxon>Hyphomicrobiales</taxon>
        <taxon>Rhizobiaceae</taxon>
        <taxon>Rhizobium/Agrobacterium group</taxon>
        <taxon>Rhizobium</taxon>
    </lineage>
</organism>
<evidence type="ECO:0000313" key="3">
    <source>
        <dbReference type="Proteomes" id="UP000585507"/>
    </source>
</evidence>
<sequence>MALARLRQQVDGERRRAAEGYESDRHASGERVSGRRGIGLGLLHLPQDDLRVAIHGMSGIGHADALLAADQKLLPEVLLECGELLAERRLSDMQYIRSARDAAGVDNDDKGFEPSDIHRDATGSDLC</sequence>
<feature type="region of interest" description="Disordered" evidence="1">
    <location>
        <begin position="103"/>
        <end position="127"/>
    </location>
</feature>
<dbReference type="EMBL" id="JACHBK010000004">
    <property type="protein sequence ID" value="MBB5535553.1"/>
    <property type="molecule type" value="Genomic_DNA"/>
</dbReference>
<comment type="caution">
    <text evidence="2">The sequence shown here is derived from an EMBL/GenBank/DDBJ whole genome shotgun (WGS) entry which is preliminary data.</text>
</comment>
<feature type="compositionally biased region" description="Basic and acidic residues" evidence="1">
    <location>
        <begin position="107"/>
        <end position="127"/>
    </location>
</feature>
<name>A0A7W8UA74_9HYPH</name>
<evidence type="ECO:0000256" key="1">
    <source>
        <dbReference type="SAM" id="MobiDB-lite"/>
    </source>
</evidence>
<evidence type="ECO:0000313" key="2">
    <source>
        <dbReference type="EMBL" id="MBB5535553.1"/>
    </source>
</evidence>